<dbReference type="Pfam" id="PF14487">
    <property type="entry name" value="DarT"/>
    <property type="match status" value="1"/>
</dbReference>
<keyword evidence="4 6" id="KW-0548">Nucleotidyltransferase</keyword>
<dbReference type="RefSeq" id="WP_115781385.1">
    <property type="nucleotide sequence ID" value="NZ_BMHL01000003.1"/>
</dbReference>
<feature type="binding site" evidence="6">
    <location>
        <position position="34"/>
    </location>
    <ligand>
        <name>NAD(+)</name>
        <dbReference type="ChEBI" id="CHEBI:57540"/>
    </ligand>
</feature>
<evidence type="ECO:0000313" key="9">
    <source>
        <dbReference type="Proteomes" id="UP000602004"/>
    </source>
</evidence>
<feature type="domain" description="DarT" evidence="7">
    <location>
        <begin position="13"/>
        <end position="206"/>
    </location>
</feature>
<feature type="binding site" evidence="6">
    <location>
        <position position="26"/>
    </location>
    <ligand>
        <name>NAD(+)</name>
        <dbReference type="ChEBI" id="CHEBI:57540"/>
    </ligand>
</feature>
<organism evidence="8 9">
    <name type="scientific">Paraburkholderia caffeinilytica</name>
    <dbReference type="NCBI Taxonomy" id="1761016"/>
    <lineage>
        <taxon>Bacteria</taxon>
        <taxon>Pseudomonadati</taxon>
        <taxon>Pseudomonadota</taxon>
        <taxon>Betaproteobacteria</taxon>
        <taxon>Burkholderiales</taxon>
        <taxon>Burkholderiaceae</taxon>
        <taxon>Paraburkholderia</taxon>
    </lineage>
</organism>
<evidence type="ECO:0000256" key="6">
    <source>
        <dbReference type="PROSITE-ProRule" id="PRU01362"/>
    </source>
</evidence>
<comment type="caution">
    <text evidence="8">The sequence shown here is derived from an EMBL/GenBank/DDBJ whole genome shotgun (WGS) entry which is preliminary data.</text>
</comment>
<comment type="catalytic activity">
    <reaction evidence="6">
        <text>a thymidine in DNA + NAD(+) = an N-(ADP-alpha-D-ribosyl)-thymidine in DNA + nicotinamide + H(+)</text>
        <dbReference type="Rhea" id="RHEA:71651"/>
        <dbReference type="Rhea" id="RHEA-COMP:13556"/>
        <dbReference type="Rhea" id="RHEA-COMP:18051"/>
        <dbReference type="ChEBI" id="CHEBI:15378"/>
        <dbReference type="ChEBI" id="CHEBI:17154"/>
        <dbReference type="ChEBI" id="CHEBI:57540"/>
        <dbReference type="ChEBI" id="CHEBI:137386"/>
        <dbReference type="ChEBI" id="CHEBI:191199"/>
    </reaction>
</comment>
<keyword evidence="5 6" id="KW-0238">DNA-binding</keyword>
<evidence type="ECO:0000256" key="4">
    <source>
        <dbReference type="ARBA" id="ARBA00022695"/>
    </source>
</evidence>
<evidence type="ECO:0000256" key="2">
    <source>
        <dbReference type="ARBA" id="ARBA00022676"/>
    </source>
</evidence>
<keyword evidence="1 6" id="KW-1277">Toxin-antitoxin system</keyword>
<evidence type="ECO:0000256" key="1">
    <source>
        <dbReference type="ARBA" id="ARBA00022649"/>
    </source>
</evidence>
<evidence type="ECO:0000256" key="3">
    <source>
        <dbReference type="ARBA" id="ARBA00022679"/>
    </source>
</evidence>
<evidence type="ECO:0000256" key="5">
    <source>
        <dbReference type="ARBA" id="ARBA00023125"/>
    </source>
</evidence>
<keyword evidence="3 6" id="KW-0808">Transferase</keyword>
<keyword evidence="9" id="KW-1185">Reference proteome</keyword>
<keyword evidence="2 6" id="KW-0328">Glycosyltransferase</keyword>
<name>A0ABQ1M8H9_9BURK</name>
<sequence>MTVADQIAARGITDLVHFTTNVGLIGIVSTGKLLPRSSLSDELTLEYILRVNSKFRRDTAWLDHVNLSISRINHTFFEQSEAWHNDVFWVLLSFDATLMTHDGVYFTTTNNIYPACRRGDDVTAFDAMFADEVPARYSQRIRRALTHPLGWTTCPQAEVLYPGAVSLEHLKAIYVRTEDEEHVVHAILAAVGEPNLPVILDPSKFIAVQQPS</sequence>
<feature type="binding site" evidence="6">
    <location>
        <position position="57"/>
    </location>
    <ligand>
        <name>NAD(+)</name>
        <dbReference type="ChEBI" id="CHEBI:57540"/>
    </ligand>
</feature>
<dbReference type="PROSITE" id="PS52018">
    <property type="entry name" value="DART"/>
    <property type="match status" value="1"/>
</dbReference>
<feature type="active site" description="Proton acceptor" evidence="6">
    <location>
        <position position="57"/>
    </location>
</feature>
<evidence type="ECO:0000259" key="7">
    <source>
        <dbReference type="PROSITE" id="PS52018"/>
    </source>
</evidence>
<protein>
    <recommendedName>
        <fullName evidence="7">DarT domain-containing protein</fullName>
    </recommendedName>
</protein>
<feature type="binding site" evidence="6">
    <location>
        <begin position="17"/>
        <end position="19"/>
    </location>
    <ligand>
        <name>NAD(+)</name>
        <dbReference type="ChEBI" id="CHEBI:57540"/>
    </ligand>
</feature>
<feature type="active site" evidence="6">
    <location>
        <position position="158"/>
    </location>
</feature>
<evidence type="ECO:0000313" key="8">
    <source>
        <dbReference type="EMBL" id="GGC36653.1"/>
    </source>
</evidence>
<reference evidence="9" key="1">
    <citation type="journal article" date="2019" name="Int. J. Syst. Evol. Microbiol.">
        <title>The Global Catalogue of Microorganisms (GCM) 10K type strain sequencing project: providing services to taxonomists for standard genome sequencing and annotation.</title>
        <authorList>
            <consortium name="The Broad Institute Genomics Platform"/>
            <consortium name="The Broad Institute Genome Sequencing Center for Infectious Disease"/>
            <person name="Wu L."/>
            <person name="Ma J."/>
        </authorList>
    </citation>
    <scope>NUCLEOTIDE SEQUENCE [LARGE SCALE GENOMIC DNA]</scope>
    <source>
        <strain evidence="9">CGMCC 1.15103</strain>
    </source>
</reference>
<dbReference type="EMBL" id="BMHL01000003">
    <property type="protein sequence ID" value="GGC36653.1"/>
    <property type="molecule type" value="Genomic_DNA"/>
</dbReference>
<gene>
    <name evidence="8" type="ORF">GCM10011400_24170</name>
</gene>
<accession>A0ABQ1M8H9</accession>
<comment type="similarity">
    <text evidence="6">Belongs to the DarT ADP-ribosyltransferase family.</text>
</comment>
<dbReference type="InterPro" id="IPR029494">
    <property type="entry name" value="DarT"/>
</dbReference>
<dbReference type="Proteomes" id="UP000602004">
    <property type="component" value="Unassembled WGS sequence"/>
</dbReference>
<proteinExistence type="inferred from homology"/>